<organism evidence="1 2">
    <name type="scientific">Candidatus Woesebacteria bacterium RIFCSPHIGHO2_12_FULL_41_24</name>
    <dbReference type="NCBI Taxonomy" id="1802510"/>
    <lineage>
        <taxon>Bacteria</taxon>
        <taxon>Candidatus Woeseibacteriota</taxon>
    </lineage>
</organism>
<comment type="caution">
    <text evidence="1">The sequence shown here is derived from an EMBL/GenBank/DDBJ whole genome shotgun (WGS) entry which is preliminary data.</text>
</comment>
<dbReference type="Proteomes" id="UP000178603">
    <property type="component" value="Unassembled WGS sequence"/>
</dbReference>
<name>A0A1F8ASX7_9BACT</name>
<proteinExistence type="predicted"/>
<evidence type="ECO:0000313" key="1">
    <source>
        <dbReference type="EMBL" id="OGM54863.1"/>
    </source>
</evidence>
<protein>
    <submittedName>
        <fullName evidence="1">Uncharacterized protein</fullName>
    </submittedName>
</protein>
<sequence>MSGPGETPVELGGNAAVPVATEIRQPGGALVEAPVKIVFLRQPVAKLRMAYEGTPTALRAKTAAERGSLAQRLQYVKGWRTPQNVTEEERIQMLEQNLSQNIQTYGTEAAAGASVEPTDKGVLDFARRHATARRAITVNTSLQAGKTARTEQQRIEAELHAQWEAQKASLPPGLRQVAEDAEARGAANVISPEARRENLTMEAVTKDGTPIIFKGVGKFTGRDVPIFFNTDDVKASSVVAIGTGPNGADNMKVYEATTVSMRDANDKKAKWDGQVILRPVIDPKEEGQLYQSRTVFSTEPSAGTLDVPLPTDVRERLGIPLETKQTIERRLQPTSIVGRLTRK</sequence>
<accession>A0A1F8ASX7</accession>
<evidence type="ECO:0000313" key="2">
    <source>
        <dbReference type="Proteomes" id="UP000178603"/>
    </source>
</evidence>
<dbReference type="AlphaFoldDB" id="A0A1F8ASX7"/>
<gene>
    <name evidence="1" type="ORF">A3E44_01760</name>
</gene>
<dbReference type="EMBL" id="MGGW01000009">
    <property type="protein sequence ID" value="OGM54863.1"/>
    <property type="molecule type" value="Genomic_DNA"/>
</dbReference>
<reference evidence="1 2" key="1">
    <citation type="journal article" date="2016" name="Nat. Commun.">
        <title>Thousands of microbial genomes shed light on interconnected biogeochemical processes in an aquifer system.</title>
        <authorList>
            <person name="Anantharaman K."/>
            <person name="Brown C.T."/>
            <person name="Hug L.A."/>
            <person name="Sharon I."/>
            <person name="Castelle C.J."/>
            <person name="Probst A.J."/>
            <person name="Thomas B.C."/>
            <person name="Singh A."/>
            <person name="Wilkins M.J."/>
            <person name="Karaoz U."/>
            <person name="Brodie E.L."/>
            <person name="Williams K.H."/>
            <person name="Hubbard S.S."/>
            <person name="Banfield J.F."/>
        </authorList>
    </citation>
    <scope>NUCLEOTIDE SEQUENCE [LARGE SCALE GENOMIC DNA]</scope>
</reference>